<protein>
    <submittedName>
        <fullName evidence="1">Uncharacterized protein</fullName>
    </submittedName>
</protein>
<sequence length="71" mass="8306">MRLDEDIQELKTRRAVVKGKFTRKVESFRVAHSNDTPAIVLNGIYEEVNSVFEEVERINDEVIELTYYKSS</sequence>
<evidence type="ECO:0000313" key="2">
    <source>
        <dbReference type="Proteomes" id="UP001292094"/>
    </source>
</evidence>
<dbReference type="Proteomes" id="UP001292094">
    <property type="component" value="Unassembled WGS sequence"/>
</dbReference>
<keyword evidence="2" id="KW-1185">Reference proteome</keyword>
<dbReference type="AlphaFoldDB" id="A0AAE1TW11"/>
<proteinExistence type="predicted"/>
<comment type="caution">
    <text evidence="1">The sequence shown here is derived from an EMBL/GenBank/DDBJ whole genome shotgun (WGS) entry which is preliminary data.</text>
</comment>
<accession>A0AAE1TW11</accession>
<evidence type="ECO:0000313" key="1">
    <source>
        <dbReference type="EMBL" id="KAK4299837.1"/>
    </source>
</evidence>
<name>A0AAE1TW11_9EUCA</name>
<gene>
    <name evidence="1" type="ORF">Pmani_027909</name>
</gene>
<organism evidence="1 2">
    <name type="scientific">Petrolisthes manimaculis</name>
    <dbReference type="NCBI Taxonomy" id="1843537"/>
    <lineage>
        <taxon>Eukaryota</taxon>
        <taxon>Metazoa</taxon>
        <taxon>Ecdysozoa</taxon>
        <taxon>Arthropoda</taxon>
        <taxon>Crustacea</taxon>
        <taxon>Multicrustacea</taxon>
        <taxon>Malacostraca</taxon>
        <taxon>Eumalacostraca</taxon>
        <taxon>Eucarida</taxon>
        <taxon>Decapoda</taxon>
        <taxon>Pleocyemata</taxon>
        <taxon>Anomura</taxon>
        <taxon>Galatheoidea</taxon>
        <taxon>Porcellanidae</taxon>
        <taxon>Petrolisthes</taxon>
    </lineage>
</organism>
<reference evidence="1" key="1">
    <citation type="submission" date="2023-11" db="EMBL/GenBank/DDBJ databases">
        <title>Genome assemblies of two species of porcelain crab, Petrolisthes cinctipes and Petrolisthes manimaculis (Anomura: Porcellanidae).</title>
        <authorList>
            <person name="Angst P."/>
        </authorList>
    </citation>
    <scope>NUCLEOTIDE SEQUENCE</scope>
    <source>
        <strain evidence="1">PB745_02</strain>
        <tissue evidence="1">Gill</tissue>
    </source>
</reference>
<dbReference type="EMBL" id="JAWZYT010003166">
    <property type="protein sequence ID" value="KAK4299837.1"/>
    <property type="molecule type" value="Genomic_DNA"/>
</dbReference>